<keyword evidence="3 10" id="KW-0812">Transmembrane</keyword>
<evidence type="ECO:0000256" key="3">
    <source>
        <dbReference type="ARBA" id="ARBA00022692"/>
    </source>
</evidence>
<evidence type="ECO:0000256" key="8">
    <source>
        <dbReference type="ARBA" id="ARBA00060041"/>
    </source>
</evidence>
<accession>A0A158BZA4</accession>
<keyword evidence="6 10" id="KW-1133">Transmembrane helix</keyword>
<keyword evidence="5" id="KW-0573">Peptidoglycan synthesis</keyword>
<evidence type="ECO:0000256" key="7">
    <source>
        <dbReference type="ARBA" id="ARBA00023136"/>
    </source>
</evidence>
<comment type="caution">
    <text evidence="11">The sequence shown here is derived from an EMBL/GenBank/DDBJ whole genome shotgun (WGS) entry which is preliminary data.</text>
</comment>
<feature type="transmembrane region" description="Helical" evidence="10">
    <location>
        <begin position="395"/>
        <end position="418"/>
    </location>
</feature>
<organism evidence="11 12">
    <name type="scientific">Caballeronia calidae</name>
    <dbReference type="NCBI Taxonomy" id="1777139"/>
    <lineage>
        <taxon>Bacteria</taxon>
        <taxon>Pseudomonadati</taxon>
        <taxon>Pseudomonadota</taxon>
        <taxon>Betaproteobacteria</taxon>
        <taxon>Burkholderiales</taxon>
        <taxon>Burkholderiaceae</taxon>
        <taxon>Caballeronia</taxon>
    </lineage>
</organism>
<dbReference type="EMBL" id="FCOX02000015">
    <property type="protein sequence ID" value="SAK75438.1"/>
    <property type="molecule type" value="Genomic_DNA"/>
</dbReference>
<feature type="transmembrane region" description="Helical" evidence="10">
    <location>
        <begin position="424"/>
        <end position="445"/>
    </location>
</feature>
<keyword evidence="2" id="KW-1003">Cell membrane</keyword>
<dbReference type="PANTHER" id="PTHR43486:SF1">
    <property type="entry name" value="LIPID II FLIPPASE MURJ-RELATED"/>
    <property type="match status" value="1"/>
</dbReference>
<evidence type="ECO:0000256" key="4">
    <source>
        <dbReference type="ARBA" id="ARBA00022960"/>
    </source>
</evidence>
<keyword evidence="7 10" id="KW-0472">Membrane</keyword>
<dbReference type="Proteomes" id="UP000071859">
    <property type="component" value="Unassembled WGS sequence"/>
</dbReference>
<comment type="similarity">
    <text evidence="9">Belongs to the MurJ/MviN family.</text>
</comment>
<evidence type="ECO:0000256" key="2">
    <source>
        <dbReference type="ARBA" id="ARBA00022475"/>
    </source>
</evidence>
<keyword evidence="12" id="KW-1185">Reference proteome</keyword>
<evidence type="ECO:0000313" key="12">
    <source>
        <dbReference type="Proteomes" id="UP000071859"/>
    </source>
</evidence>
<feature type="transmembrane region" description="Helical" evidence="10">
    <location>
        <begin position="280"/>
        <end position="304"/>
    </location>
</feature>
<gene>
    <name evidence="11" type="ORF">AWB78_03287</name>
</gene>
<dbReference type="PANTHER" id="PTHR43486">
    <property type="entry name" value="LIPID II FLIPPASE MURJ-RELATED"/>
    <property type="match status" value="1"/>
</dbReference>
<feature type="transmembrane region" description="Helical" evidence="10">
    <location>
        <begin position="100"/>
        <end position="122"/>
    </location>
</feature>
<evidence type="ECO:0000256" key="6">
    <source>
        <dbReference type="ARBA" id="ARBA00022989"/>
    </source>
</evidence>
<dbReference type="InterPro" id="IPR004268">
    <property type="entry name" value="MurJ"/>
</dbReference>
<feature type="transmembrane region" description="Helical" evidence="10">
    <location>
        <begin position="241"/>
        <end position="260"/>
    </location>
</feature>
<dbReference type="GO" id="GO:0008360">
    <property type="term" value="P:regulation of cell shape"/>
    <property type="evidence" value="ECO:0007669"/>
    <property type="project" value="UniProtKB-KW"/>
</dbReference>
<comment type="function">
    <text evidence="8">Involved in peptidoglycan biosynthesis. Transports lipid-linked peptidoglycan precursors from the inner to the outer leaflet of the cytoplasmic membrane.</text>
</comment>
<evidence type="ECO:0000256" key="5">
    <source>
        <dbReference type="ARBA" id="ARBA00022984"/>
    </source>
</evidence>
<evidence type="ECO:0000256" key="9">
    <source>
        <dbReference type="ARBA" id="ARBA00061532"/>
    </source>
</evidence>
<feature type="transmembrane region" description="Helical" evidence="10">
    <location>
        <begin position="23"/>
        <end position="43"/>
    </location>
</feature>
<feature type="transmembrane region" description="Helical" evidence="10">
    <location>
        <begin position="173"/>
        <end position="192"/>
    </location>
</feature>
<evidence type="ECO:0000313" key="11">
    <source>
        <dbReference type="EMBL" id="SAK75438.1"/>
    </source>
</evidence>
<evidence type="ECO:0000256" key="1">
    <source>
        <dbReference type="ARBA" id="ARBA00004651"/>
    </source>
</evidence>
<keyword evidence="4" id="KW-0133">Cell shape</keyword>
<feature type="transmembrane region" description="Helical" evidence="10">
    <location>
        <begin position="366"/>
        <end position="388"/>
    </location>
</feature>
<feature type="transmembrane region" description="Helical" evidence="10">
    <location>
        <begin position="325"/>
        <end position="346"/>
    </location>
</feature>
<comment type="subcellular location">
    <subcellularLocation>
        <location evidence="1">Cell membrane</location>
        <topology evidence="1">Multi-pass membrane protein</topology>
    </subcellularLocation>
</comment>
<proteinExistence type="inferred from homology"/>
<dbReference type="RefSeq" id="WP_062605895.1">
    <property type="nucleotide sequence ID" value="NZ_FCOX02000015.1"/>
</dbReference>
<protein>
    <submittedName>
        <fullName evidence="11">Virulence factor MVIN family protein</fullName>
    </submittedName>
</protein>
<dbReference type="OrthoDB" id="9804143at2"/>
<reference evidence="11" key="1">
    <citation type="submission" date="2016-01" db="EMBL/GenBank/DDBJ databases">
        <authorList>
            <person name="Peeters C."/>
        </authorList>
    </citation>
    <scope>NUCLEOTIDE SEQUENCE</scope>
    <source>
        <strain evidence="11">LMG 29321</strain>
    </source>
</reference>
<sequence length="466" mass="50429">MLTPAVESVRQRFRGIHQDHKRIARSAVVLLFFVLMGKCIGASKEMAIAYRYGISGVVDAYQLALTLVTWLPTMITNQLSVLLVPALVALRKDKSAQNGFLGELEGMGLVVGLASCLLLFLFWPYMAELVAKNLAGSTRETVRQMIIGMAPAGVLTFTICISSSRLQASGRHINTLLECVPAIGLLVFVLAARNDESIMPLVLGTSIGFVIQGLWLRVLARRADALSAIPRVSTRAHQWPNTVRSMGTLMIGSVAAGLWLPVDQYFMAQQGDGAIATLGYANRLLSLLLSMGALAIGRATLPILSEILFQGDHARARSTALKWSGVMLTVGVVGGCIAYALAPYVIKLLFQKGAFTAKDTIAVTNLFRFGLLQVPFYFGMCVLVQLFASERRYRTISVISVLGFVVKIAGNVILARLYGAQGVLLATGVGAASVLACYVFGTRYIPPVEDASRHRARPRNDAHRDE</sequence>
<name>A0A158BZA4_9BURK</name>
<feature type="transmembrane region" description="Helical" evidence="10">
    <location>
        <begin position="142"/>
        <end position="161"/>
    </location>
</feature>
<evidence type="ECO:0000256" key="10">
    <source>
        <dbReference type="SAM" id="Phobius"/>
    </source>
</evidence>
<dbReference type="Pfam" id="PF03023">
    <property type="entry name" value="MurJ"/>
    <property type="match status" value="1"/>
</dbReference>
<dbReference type="GO" id="GO:0009252">
    <property type="term" value="P:peptidoglycan biosynthetic process"/>
    <property type="evidence" value="ECO:0007669"/>
    <property type="project" value="UniProtKB-KW"/>
</dbReference>
<feature type="transmembrane region" description="Helical" evidence="10">
    <location>
        <begin position="63"/>
        <end position="88"/>
    </location>
</feature>
<dbReference type="AlphaFoldDB" id="A0A158BZA4"/>
<dbReference type="GO" id="GO:0005886">
    <property type="term" value="C:plasma membrane"/>
    <property type="evidence" value="ECO:0007669"/>
    <property type="project" value="UniProtKB-SubCell"/>
</dbReference>
<feature type="transmembrane region" description="Helical" evidence="10">
    <location>
        <begin position="198"/>
        <end position="220"/>
    </location>
</feature>